<dbReference type="PANTHER" id="PTHR43857:SF1">
    <property type="entry name" value="YJGH FAMILY PROTEIN"/>
    <property type="match status" value="1"/>
</dbReference>
<keyword evidence="2" id="KW-1185">Reference proteome</keyword>
<evidence type="ECO:0000313" key="2">
    <source>
        <dbReference type="Proteomes" id="UP000526125"/>
    </source>
</evidence>
<dbReference type="AlphaFoldDB" id="A0A7Y6BU32"/>
<dbReference type="Pfam" id="PF01042">
    <property type="entry name" value="Ribonuc_L-PSP"/>
    <property type="match status" value="1"/>
</dbReference>
<dbReference type="EMBL" id="JABMCB010000164">
    <property type="protein sequence ID" value="NUU75043.1"/>
    <property type="molecule type" value="Genomic_DNA"/>
</dbReference>
<proteinExistence type="predicted"/>
<organism evidence="1 2">
    <name type="scientific">Paenibacillus xylanilyticus</name>
    <dbReference type="NCBI Taxonomy" id="248903"/>
    <lineage>
        <taxon>Bacteria</taxon>
        <taxon>Bacillati</taxon>
        <taxon>Bacillota</taxon>
        <taxon>Bacilli</taxon>
        <taxon>Bacillales</taxon>
        <taxon>Paenibacillaceae</taxon>
        <taxon>Paenibacillus</taxon>
    </lineage>
</organism>
<comment type="caution">
    <text evidence="1">The sequence shown here is derived from an EMBL/GenBank/DDBJ whole genome shotgun (WGS) entry which is preliminary data.</text>
</comment>
<sequence length="142" mass="15673">MTSRERVASMSKQQVFTGSPWEPLVGYCRAIRIGNRIEVAGTTAMQDGVVVGAGDPYAQTRFVLQTIEKALNELGADLSHVIRTRMFVTDISRWEEVGRAHGEFFGQIQPVATMVEVSALIDPLLMVEIEVEAMIETDSEGE</sequence>
<protein>
    <submittedName>
        <fullName evidence="1">RidA family protein</fullName>
    </submittedName>
</protein>
<dbReference type="Gene3D" id="3.30.1330.40">
    <property type="entry name" value="RutC-like"/>
    <property type="match status" value="1"/>
</dbReference>
<dbReference type="Proteomes" id="UP000526125">
    <property type="component" value="Unassembled WGS sequence"/>
</dbReference>
<dbReference type="CDD" id="cd06154">
    <property type="entry name" value="YjgF_YER057c_UK114_like_6"/>
    <property type="match status" value="1"/>
</dbReference>
<reference evidence="1 2" key="1">
    <citation type="submission" date="2020-05" db="EMBL/GenBank/DDBJ databases">
        <title>Genome Sequencing of Type Strains.</title>
        <authorList>
            <person name="Lemaire J.F."/>
            <person name="Inderbitzin P."/>
            <person name="Gregorio O.A."/>
            <person name="Collins S.B."/>
            <person name="Wespe N."/>
            <person name="Knight-Connoni V."/>
        </authorList>
    </citation>
    <scope>NUCLEOTIDE SEQUENCE [LARGE SCALE GENOMIC DNA]</scope>
    <source>
        <strain evidence="1 2">LMG 21957</strain>
    </source>
</reference>
<name>A0A7Y6BU32_9BACL</name>
<dbReference type="InterPro" id="IPR035959">
    <property type="entry name" value="RutC-like_sf"/>
</dbReference>
<dbReference type="SUPFAM" id="SSF55298">
    <property type="entry name" value="YjgF-like"/>
    <property type="match status" value="1"/>
</dbReference>
<dbReference type="PANTHER" id="PTHR43857">
    <property type="entry name" value="BLR7761 PROTEIN"/>
    <property type="match status" value="1"/>
</dbReference>
<evidence type="ECO:0000313" key="1">
    <source>
        <dbReference type="EMBL" id="NUU75043.1"/>
    </source>
</evidence>
<gene>
    <name evidence="1" type="ORF">HP552_07290</name>
</gene>
<accession>A0A7Y6BU32</accession>
<dbReference type="InterPro" id="IPR006175">
    <property type="entry name" value="YjgF/YER057c/UK114"/>
</dbReference>